<keyword evidence="1" id="KW-0863">Zinc-finger</keyword>
<feature type="domain" description="C2H2-type" evidence="3">
    <location>
        <begin position="99"/>
        <end position="127"/>
    </location>
</feature>
<dbReference type="PROSITE" id="PS50157">
    <property type="entry name" value="ZINC_FINGER_C2H2_2"/>
    <property type="match status" value="2"/>
</dbReference>
<keyword evidence="1" id="KW-0479">Metal-binding</keyword>
<evidence type="ECO:0000313" key="5">
    <source>
        <dbReference type="Proteomes" id="UP000653454"/>
    </source>
</evidence>
<dbReference type="InterPro" id="IPR013087">
    <property type="entry name" value="Znf_C2H2_type"/>
</dbReference>
<dbReference type="EMBL" id="CAJHNJ030000001">
    <property type="protein sequence ID" value="CAG9087008.1"/>
    <property type="molecule type" value="Genomic_DNA"/>
</dbReference>
<evidence type="ECO:0000259" key="3">
    <source>
        <dbReference type="PROSITE" id="PS50157"/>
    </source>
</evidence>
<comment type="caution">
    <text evidence="4">The sequence shown here is derived from an EMBL/GenBank/DDBJ whole genome shotgun (WGS) entry which is preliminary data.</text>
</comment>
<dbReference type="AlphaFoldDB" id="A0A8S4CSZ9"/>
<sequence length="132" mass="14318">MCVLLSGSESAGALRPSIVTRSRAPADEPVTSTLAVLKPRPPVKQASPPPRAPAGGGGGGGGGGRRERGYECQTCHRRYSARKNLVRHLTLECGREPQYKCPYCSYSKHRRNELKKHLEKKHPRAAPLAPTP</sequence>
<evidence type="ECO:0000313" key="4">
    <source>
        <dbReference type="EMBL" id="CAG9087008.1"/>
    </source>
</evidence>
<gene>
    <name evidence="4" type="ORF">PLXY2_LOCUS109</name>
</gene>
<proteinExistence type="predicted"/>
<dbReference type="Pfam" id="PF13909">
    <property type="entry name" value="zf-H2C2_5"/>
    <property type="match status" value="1"/>
</dbReference>
<feature type="domain" description="C2H2-type" evidence="3">
    <location>
        <begin position="70"/>
        <end position="97"/>
    </location>
</feature>
<accession>A0A8S4CSZ9</accession>
<feature type="compositionally biased region" description="Pro residues" evidence="2">
    <location>
        <begin position="39"/>
        <end position="52"/>
    </location>
</feature>
<name>A0A8S4CSZ9_PLUXY</name>
<keyword evidence="5" id="KW-1185">Reference proteome</keyword>
<feature type="compositionally biased region" description="Gly residues" evidence="2">
    <location>
        <begin position="54"/>
        <end position="63"/>
    </location>
</feature>
<dbReference type="SMART" id="SM00355">
    <property type="entry name" value="ZnF_C2H2"/>
    <property type="match status" value="2"/>
</dbReference>
<evidence type="ECO:0000256" key="1">
    <source>
        <dbReference type="PROSITE-ProRule" id="PRU00042"/>
    </source>
</evidence>
<organism evidence="4 5">
    <name type="scientific">Plutella xylostella</name>
    <name type="common">Diamondback moth</name>
    <name type="synonym">Plutella maculipennis</name>
    <dbReference type="NCBI Taxonomy" id="51655"/>
    <lineage>
        <taxon>Eukaryota</taxon>
        <taxon>Metazoa</taxon>
        <taxon>Ecdysozoa</taxon>
        <taxon>Arthropoda</taxon>
        <taxon>Hexapoda</taxon>
        <taxon>Insecta</taxon>
        <taxon>Pterygota</taxon>
        <taxon>Neoptera</taxon>
        <taxon>Endopterygota</taxon>
        <taxon>Lepidoptera</taxon>
        <taxon>Glossata</taxon>
        <taxon>Ditrysia</taxon>
        <taxon>Yponomeutoidea</taxon>
        <taxon>Plutellidae</taxon>
        <taxon>Plutella</taxon>
    </lineage>
</organism>
<protein>
    <submittedName>
        <fullName evidence="4">(diamondback moth) hypothetical protein</fullName>
    </submittedName>
</protein>
<dbReference type="Gene3D" id="3.30.160.60">
    <property type="entry name" value="Classic Zinc Finger"/>
    <property type="match status" value="1"/>
</dbReference>
<feature type="compositionally biased region" description="Basic residues" evidence="2">
    <location>
        <begin position="112"/>
        <end position="124"/>
    </location>
</feature>
<dbReference type="Proteomes" id="UP000653454">
    <property type="component" value="Unassembled WGS sequence"/>
</dbReference>
<feature type="region of interest" description="Disordered" evidence="2">
    <location>
        <begin position="112"/>
        <end position="132"/>
    </location>
</feature>
<dbReference type="InterPro" id="IPR036236">
    <property type="entry name" value="Znf_C2H2_sf"/>
</dbReference>
<feature type="region of interest" description="Disordered" evidence="2">
    <location>
        <begin position="1"/>
        <end position="69"/>
    </location>
</feature>
<dbReference type="SUPFAM" id="SSF57667">
    <property type="entry name" value="beta-beta-alpha zinc fingers"/>
    <property type="match status" value="1"/>
</dbReference>
<dbReference type="GO" id="GO:0008270">
    <property type="term" value="F:zinc ion binding"/>
    <property type="evidence" value="ECO:0007669"/>
    <property type="project" value="UniProtKB-KW"/>
</dbReference>
<reference evidence="4" key="1">
    <citation type="submission" date="2020-11" db="EMBL/GenBank/DDBJ databases">
        <authorList>
            <person name="Whiteford S."/>
        </authorList>
    </citation>
    <scope>NUCLEOTIDE SEQUENCE</scope>
</reference>
<keyword evidence="1" id="KW-0862">Zinc</keyword>
<evidence type="ECO:0000256" key="2">
    <source>
        <dbReference type="SAM" id="MobiDB-lite"/>
    </source>
</evidence>